<accession>A0A2X0MWB8</accession>
<gene>
    <name evidence="2" type="primary">BQ5605_C003g02519</name>
    <name evidence="2" type="ORF">BQ5605_C003G02519</name>
</gene>
<sequence>MADKRDTSLIEPRFSGDDKPERAKPLQSPPPHLFHVAAALSSLEARLEESKARRFDSEERVRYL</sequence>
<dbReference type="Proteomes" id="UP000249464">
    <property type="component" value="Unassembled WGS sequence"/>
</dbReference>
<dbReference type="EMBL" id="FQNC01000042">
    <property type="protein sequence ID" value="SGY41494.1"/>
    <property type="molecule type" value="Genomic_DNA"/>
</dbReference>
<evidence type="ECO:0000256" key="1">
    <source>
        <dbReference type="SAM" id="MobiDB-lite"/>
    </source>
</evidence>
<dbReference type="AlphaFoldDB" id="A0A2X0MWB8"/>
<feature type="compositionally biased region" description="Basic and acidic residues" evidence="1">
    <location>
        <begin position="1"/>
        <end position="24"/>
    </location>
</feature>
<feature type="region of interest" description="Disordered" evidence="1">
    <location>
        <begin position="1"/>
        <end position="31"/>
    </location>
</feature>
<evidence type="ECO:0000313" key="2">
    <source>
        <dbReference type="EMBL" id="SGY41494.1"/>
    </source>
</evidence>
<proteinExistence type="predicted"/>
<keyword evidence="3" id="KW-1185">Reference proteome</keyword>
<evidence type="ECO:0000313" key="3">
    <source>
        <dbReference type="Proteomes" id="UP000249464"/>
    </source>
</evidence>
<protein>
    <submittedName>
        <fullName evidence="2">BQ5605_C003g02519 protein</fullName>
    </submittedName>
</protein>
<name>A0A2X0MWB8_9BASI</name>
<reference evidence="2 3" key="1">
    <citation type="submission" date="2016-11" db="EMBL/GenBank/DDBJ databases">
        <authorList>
            <person name="Jaros S."/>
            <person name="Januszkiewicz K."/>
            <person name="Wedrychowicz H."/>
        </authorList>
    </citation>
    <scope>NUCLEOTIDE SEQUENCE [LARGE SCALE GENOMIC DNA]</scope>
</reference>
<organism evidence="2 3">
    <name type="scientific">Microbotryum silenes-dioicae</name>
    <dbReference type="NCBI Taxonomy" id="796604"/>
    <lineage>
        <taxon>Eukaryota</taxon>
        <taxon>Fungi</taxon>
        <taxon>Dikarya</taxon>
        <taxon>Basidiomycota</taxon>
        <taxon>Pucciniomycotina</taxon>
        <taxon>Microbotryomycetes</taxon>
        <taxon>Microbotryales</taxon>
        <taxon>Microbotryaceae</taxon>
        <taxon>Microbotryum</taxon>
    </lineage>
</organism>